<comment type="caution">
    <text evidence="9">The sequence shown here is derived from an EMBL/GenBank/DDBJ whole genome shotgun (WGS) entry which is preliminary data.</text>
</comment>
<proteinExistence type="inferred from homology"/>
<dbReference type="PANTHER" id="PTHR43163:SF9">
    <property type="entry name" value="ABC TRANSPORTER PERMEASE PROTEIN"/>
    <property type="match status" value="1"/>
</dbReference>
<evidence type="ECO:0000256" key="1">
    <source>
        <dbReference type="ARBA" id="ARBA00004651"/>
    </source>
</evidence>
<dbReference type="InterPro" id="IPR000515">
    <property type="entry name" value="MetI-like"/>
</dbReference>
<organism evidence="9 10">
    <name type="scientific">Candidatus Blautia merdigallinarum</name>
    <dbReference type="NCBI Taxonomy" id="2838495"/>
    <lineage>
        <taxon>Bacteria</taxon>
        <taxon>Bacillati</taxon>
        <taxon>Bacillota</taxon>
        <taxon>Clostridia</taxon>
        <taxon>Lachnospirales</taxon>
        <taxon>Lachnospiraceae</taxon>
        <taxon>Blautia</taxon>
    </lineage>
</organism>
<dbReference type="CDD" id="cd06261">
    <property type="entry name" value="TM_PBP2"/>
    <property type="match status" value="1"/>
</dbReference>
<name>A0A9D2N3L3_9FIRM</name>
<accession>A0A9D2N3L3</accession>
<dbReference type="PROSITE" id="PS50928">
    <property type="entry name" value="ABC_TM1"/>
    <property type="match status" value="1"/>
</dbReference>
<keyword evidence="6 7" id="KW-0472">Membrane</keyword>
<keyword evidence="4 7" id="KW-0812">Transmembrane</keyword>
<feature type="transmembrane region" description="Helical" evidence="7">
    <location>
        <begin position="294"/>
        <end position="320"/>
    </location>
</feature>
<protein>
    <submittedName>
        <fullName evidence="9">ABC transporter permease</fullName>
    </submittedName>
</protein>
<feature type="domain" description="ABC transmembrane type-1" evidence="8">
    <location>
        <begin position="103"/>
        <end position="313"/>
    </location>
</feature>
<feature type="transmembrane region" description="Helical" evidence="7">
    <location>
        <begin position="248"/>
        <end position="274"/>
    </location>
</feature>
<feature type="transmembrane region" description="Helical" evidence="7">
    <location>
        <begin position="191"/>
        <end position="211"/>
    </location>
</feature>
<feature type="transmembrane region" description="Helical" evidence="7">
    <location>
        <begin position="12"/>
        <end position="31"/>
    </location>
</feature>
<reference evidence="9" key="2">
    <citation type="submission" date="2021-04" db="EMBL/GenBank/DDBJ databases">
        <authorList>
            <person name="Gilroy R."/>
        </authorList>
    </citation>
    <scope>NUCLEOTIDE SEQUENCE</scope>
    <source>
        <strain evidence="9">ChiSxjej6B18-287</strain>
    </source>
</reference>
<dbReference type="GO" id="GO:0055085">
    <property type="term" value="P:transmembrane transport"/>
    <property type="evidence" value="ECO:0007669"/>
    <property type="project" value="InterPro"/>
</dbReference>
<gene>
    <name evidence="9" type="ORF">H9935_00840</name>
</gene>
<evidence type="ECO:0000313" key="10">
    <source>
        <dbReference type="Proteomes" id="UP000823893"/>
    </source>
</evidence>
<evidence type="ECO:0000256" key="3">
    <source>
        <dbReference type="ARBA" id="ARBA00022475"/>
    </source>
</evidence>
<evidence type="ECO:0000313" key="9">
    <source>
        <dbReference type="EMBL" id="HJC09353.1"/>
    </source>
</evidence>
<evidence type="ECO:0000259" key="8">
    <source>
        <dbReference type="PROSITE" id="PS50928"/>
    </source>
</evidence>
<evidence type="ECO:0000256" key="6">
    <source>
        <dbReference type="ARBA" id="ARBA00023136"/>
    </source>
</evidence>
<comment type="similarity">
    <text evidence="7">Belongs to the binding-protein-dependent transport system permease family.</text>
</comment>
<feature type="transmembrane region" description="Helical" evidence="7">
    <location>
        <begin position="107"/>
        <end position="130"/>
    </location>
</feature>
<comment type="subcellular location">
    <subcellularLocation>
        <location evidence="1 7">Cell membrane</location>
        <topology evidence="1 7">Multi-pass membrane protein</topology>
    </subcellularLocation>
</comment>
<evidence type="ECO:0000256" key="2">
    <source>
        <dbReference type="ARBA" id="ARBA00022448"/>
    </source>
</evidence>
<dbReference type="GO" id="GO:0005886">
    <property type="term" value="C:plasma membrane"/>
    <property type="evidence" value="ECO:0007669"/>
    <property type="project" value="UniProtKB-SubCell"/>
</dbReference>
<dbReference type="PANTHER" id="PTHR43163">
    <property type="entry name" value="DIPEPTIDE TRANSPORT SYSTEM PERMEASE PROTEIN DPPB-RELATED"/>
    <property type="match status" value="1"/>
</dbReference>
<dbReference type="AlphaFoldDB" id="A0A9D2N3L3"/>
<keyword evidence="2 7" id="KW-0813">Transport</keyword>
<evidence type="ECO:0000256" key="4">
    <source>
        <dbReference type="ARBA" id="ARBA00022692"/>
    </source>
</evidence>
<evidence type="ECO:0000256" key="5">
    <source>
        <dbReference type="ARBA" id="ARBA00022989"/>
    </source>
</evidence>
<feature type="transmembrane region" description="Helical" evidence="7">
    <location>
        <begin position="142"/>
        <end position="167"/>
    </location>
</feature>
<dbReference type="InterPro" id="IPR035906">
    <property type="entry name" value="MetI-like_sf"/>
</dbReference>
<evidence type="ECO:0000256" key="7">
    <source>
        <dbReference type="RuleBase" id="RU363032"/>
    </source>
</evidence>
<sequence>MEGSWPKFLSKNILKIILLTIGISMMTFGLMKASPVDPLQANVGQAALGSMSQEQREKLEEYWGVHTPPAQQYISWAKDFVRGDMGISLLYRQPVTEVIGVKLSNSLFLMIAAWVISGILGLFLGVVAGMNRGKLIDKAIQGYCLAISSTPAFWLALLLLLVFGVWLRLFPIGLSVPIGVEASGVTLADRIYHAILPALTLSITGVSNIALHTREKMADIMESDYVLFARMRGEKGWRLFKYYGFRNVLLPAITLQFASISEIFGGSVLVEQVFSYPGLGQAAVAAGLGSDMPMLMAITIVSALFVFGGNLAANILYGLIDPRIRRGGKVK</sequence>
<dbReference type="SUPFAM" id="SSF161098">
    <property type="entry name" value="MetI-like"/>
    <property type="match status" value="1"/>
</dbReference>
<dbReference type="Gene3D" id="1.10.3720.10">
    <property type="entry name" value="MetI-like"/>
    <property type="match status" value="1"/>
</dbReference>
<keyword evidence="3" id="KW-1003">Cell membrane</keyword>
<dbReference type="EMBL" id="DWWV01000014">
    <property type="protein sequence ID" value="HJC09353.1"/>
    <property type="molecule type" value="Genomic_DNA"/>
</dbReference>
<keyword evidence="5 7" id="KW-1133">Transmembrane helix</keyword>
<dbReference type="Pfam" id="PF00528">
    <property type="entry name" value="BPD_transp_1"/>
    <property type="match status" value="1"/>
</dbReference>
<reference evidence="9" key="1">
    <citation type="journal article" date="2021" name="PeerJ">
        <title>Extensive microbial diversity within the chicken gut microbiome revealed by metagenomics and culture.</title>
        <authorList>
            <person name="Gilroy R."/>
            <person name="Ravi A."/>
            <person name="Getino M."/>
            <person name="Pursley I."/>
            <person name="Horton D.L."/>
            <person name="Alikhan N.F."/>
            <person name="Baker D."/>
            <person name="Gharbi K."/>
            <person name="Hall N."/>
            <person name="Watson M."/>
            <person name="Adriaenssens E.M."/>
            <person name="Foster-Nyarko E."/>
            <person name="Jarju S."/>
            <person name="Secka A."/>
            <person name="Antonio M."/>
            <person name="Oren A."/>
            <person name="Chaudhuri R.R."/>
            <person name="La Ragione R."/>
            <person name="Hildebrand F."/>
            <person name="Pallen M.J."/>
        </authorList>
    </citation>
    <scope>NUCLEOTIDE SEQUENCE</scope>
    <source>
        <strain evidence="9">ChiSxjej6B18-287</strain>
    </source>
</reference>
<dbReference type="Proteomes" id="UP000823893">
    <property type="component" value="Unassembled WGS sequence"/>
</dbReference>